<dbReference type="GO" id="GO:0034245">
    <property type="term" value="C:mitochondrial DNA-directed RNA polymerase complex"/>
    <property type="evidence" value="ECO:0007669"/>
    <property type="project" value="TreeGrafter"/>
</dbReference>
<evidence type="ECO:0000313" key="10">
    <source>
        <dbReference type="Proteomes" id="UP001140560"/>
    </source>
</evidence>
<dbReference type="OrthoDB" id="16079at2759"/>
<evidence type="ECO:0000256" key="4">
    <source>
        <dbReference type="ARBA" id="ARBA00022679"/>
    </source>
</evidence>
<dbReference type="GO" id="GO:0006391">
    <property type="term" value="P:transcription initiation at mitochondrial promoter"/>
    <property type="evidence" value="ECO:0007669"/>
    <property type="project" value="TreeGrafter"/>
</dbReference>
<dbReference type="AlphaFoldDB" id="A0A9W8Y2Q9"/>
<feature type="region of interest" description="Disordered" evidence="8">
    <location>
        <begin position="382"/>
        <end position="404"/>
    </location>
</feature>
<evidence type="ECO:0000256" key="2">
    <source>
        <dbReference type="ARBA" id="ARBA00013836"/>
    </source>
</evidence>
<comment type="function">
    <text evidence="7">Mitochondrial transcription factor that confers selective promoter recognition on the core subunit of the yeast mitochondrial RNA polymerase. Interacts with DNA in a non-specific manner.</text>
</comment>
<dbReference type="GO" id="GO:0005759">
    <property type="term" value="C:mitochondrial matrix"/>
    <property type="evidence" value="ECO:0007669"/>
    <property type="project" value="TreeGrafter"/>
</dbReference>
<feature type="compositionally biased region" description="Polar residues" evidence="8">
    <location>
        <begin position="14"/>
        <end position="25"/>
    </location>
</feature>
<feature type="compositionally biased region" description="Basic and acidic residues" evidence="8">
    <location>
        <begin position="387"/>
        <end position="404"/>
    </location>
</feature>
<dbReference type="EMBL" id="JAPEUY010000015">
    <property type="protein sequence ID" value="KAJ4365868.1"/>
    <property type="molecule type" value="Genomic_DNA"/>
</dbReference>
<sequence>MFRVRPSISRLSRRTSASGGPLSQTRLATIYHGRSTGRQKGSKEYWTAEKLQTSDKYPLSVAISELMHRSLETKKIKKSVWSGAQIRPQIKHKGCDILDINPGAGLWSQKLHHLLQPRSHILLEPRHDKFKDYLDPMLTALGSTYSLVAKDPCDLATYRAMVTDGVFPHQRTRARLDPDAQEPNNTLLVTGTLAWDPRMPGLGFDSMAKQLFHHFSAAASTNDLFHAFGLVRTLFWVEQDDFTPMIAQSMNGMQKANRFLEMTQDVSMVVTGSLSYRKVGRGSTGREPQYEIESTLRALKAGREKHMEPPQHRRANIYDFAEDIDKLTNGTGVSRSEALLGYLREQQLAGKSTTGLLMESHIEFYNQERLLRTERPELGVIDEAASEPEKNKQRAEANSDIKGHSAENEVKNFAQKRANIRHNIKVKSTVEEIADIGEGMYKLECRISEMDDGPEKDAAMKKLEDMDRTWQRRFDNLNANYSSAPISELDDRLAIRTPPYPRLQWDRRPFLPLVMSSDEVWPPNQLLLISAEPIPHPSAQDSDGVEWVQDFLFGLYSQPTMSIEHALDKMQHGLSSIIKDCPTIKDPKKGGRLLMHHFRVRMLTIEMIEELVSAYKEWPFKSPGSDHNKYFRHKANLRSSTSSRW</sequence>
<dbReference type="GO" id="GO:0034246">
    <property type="term" value="F:mitochondrial transcription factor activity"/>
    <property type="evidence" value="ECO:0007669"/>
    <property type="project" value="TreeGrafter"/>
</dbReference>
<keyword evidence="5" id="KW-0949">S-adenosyl-L-methionine</keyword>
<dbReference type="PANTHER" id="PTHR11727:SF17">
    <property type="entry name" value="DIMETHYLADENOSINE TRANSFERASE 1, MITOCHONDRIAL"/>
    <property type="match status" value="1"/>
</dbReference>
<dbReference type="GO" id="GO:0003723">
    <property type="term" value="F:RNA binding"/>
    <property type="evidence" value="ECO:0007669"/>
    <property type="project" value="UniProtKB-KW"/>
</dbReference>
<name>A0A9W8Y2Q9_9PLEO</name>
<keyword evidence="10" id="KW-1185">Reference proteome</keyword>
<dbReference type="GO" id="GO:0032259">
    <property type="term" value="P:methylation"/>
    <property type="evidence" value="ECO:0007669"/>
    <property type="project" value="UniProtKB-KW"/>
</dbReference>
<reference evidence="9" key="1">
    <citation type="submission" date="2022-10" db="EMBL/GenBank/DDBJ databases">
        <title>Tapping the CABI collections for fungal endophytes: first genome assemblies for Collariella, Neodidymelliopsis, Ascochyta clinopodiicola, Didymella pomorum, Didymosphaeria variabile, Neocosmospora piperis and Neocucurbitaria cava.</title>
        <authorList>
            <person name="Hill R."/>
        </authorList>
    </citation>
    <scope>NUCLEOTIDE SEQUENCE</scope>
    <source>
        <strain evidence="9">IMI 356814</strain>
    </source>
</reference>
<gene>
    <name evidence="9" type="ORF">N0V83_008490</name>
</gene>
<feature type="region of interest" description="Disordered" evidence="8">
    <location>
        <begin position="1"/>
        <end position="25"/>
    </location>
</feature>
<dbReference type="Gene3D" id="3.40.50.150">
    <property type="entry name" value="Vaccinia Virus protein VP39"/>
    <property type="match status" value="1"/>
</dbReference>
<evidence type="ECO:0000256" key="7">
    <source>
        <dbReference type="ARBA" id="ARBA00024915"/>
    </source>
</evidence>
<organism evidence="9 10">
    <name type="scientific">Neocucurbitaria cava</name>
    <dbReference type="NCBI Taxonomy" id="798079"/>
    <lineage>
        <taxon>Eukaryota</taxon>
        <taxon>Fungi</taxon>
        <taxon>Dikarya</taxon>
        <taxon>Ascomycota</taxon>
        <taxon>Pezizomycotina</taxon>
        <taxon>Dothideomycetes</taxon>
        <taxon>Pleosporomycetidae</taxon>
        <taxon>Pleosporales</taxon>
        <taxon>Pleosporineae</taxon>
        <taxon>Cucurbitariaceae</taxon>
        <taxon>Neocucurbitaria</taxon>
    </lineage>
</organism>
<dbReference type="GO" id="GO:0008168">
    <property type="term" value="F:methyltransferase activity"/>
    <property type="evidence" value="ECO:0007669"/>
    <property type="project" value="UniProtKB-KW"/>
</dbReference>
<protein>
    <recommendedName>
        <fullName evidence="2">Mitochondrial transcription factor 1</fullName>
    </recommendedName>
</protein>
<proteinExistence type="predicted"/>
<evidence type="ECO:0000256" key="8">
    <source>
        <dbReference type="SAM" id="MobiDB-lite"/>
    </source>
</evidence>
<keyword evidence="3" id="KW-0489">Methyltransferase</keyword>
<dbReference type="Gene3D" id="1.10.8.100">
    <property type="entry name" value="Ribosomal RNA adenine dimethylase-like, domain 2"/>
    <property type="match status" value="1"/>
</dbReference>
<comment type="subcellular location">
    <subcellularLocation>
        <location evidence="1">Mitochondrion</location>
    </subcellularLocation>
</comment>
<evidence type="ECO:0000256" key="1">
    <source>
        <dbReference type="ARBA" id="ARBA00004173"/>
    </source>
</evidence>
<dbReference type="PANTHER" id="PTHR11727">
    <property type="entry name" value="DIMETHYLADENOSINE TRANSFERASE"/>
    <property type="match status" value="1"/>
</dbReference>
<dbReference type="InterPro" id="IPR023165">
    <property type="entry name" value="rRNA_Ade_diMease-like_C"/>
</dbReference>
<evidence type="ECO:0000256" key="3">
    <source>
        <dbReference type="ARBA" id="ARBA00022603"/>
    </source>
</evidence>
<evidence type="ECO:0000313" key="9">
    <source>
        <dbReference type="EMBL" id="KAJ4365868.1"/>
    </source>
</evidence>
<dbReference type="Proteomes" id="UP001140560">
    <property type="component" value="Unassembled WGS sequence"/>
</dbReference>
<comment type="caution">
    <text evidence="9">The sequence shown here is derived from an EMBL/GenBank/DDBJ whole genome shotgun (WGS) entry which is preliminary data.</text>
</comment>
<accession>A0A9W8Y2Q9</accession>
<dbReference type="InterPro" id="IPR029063">
    <property type="entry name" value="SAM-dependent_MTases_sf"/>
</dbReference>
<dbReference type="InterPro" id="IPR001737">
    <property type="entry name" value="KsgA/Erm"/>
</dbReference>
<evidence type="ECO:0000256" key="5">
    <source>
        <dbReference type="ARBA" id="ARBA00022691"/>
    </source>
</evidence>
<evidence type="ECO:0000256" key="6">
    <source>
        <dbReference type="ARBA" id="ARBA00022884"/>
    </source>
</evidence>
<keyword evidence="6" id="KW-0694">RNA-binding</keyword>
<keyword evidence="4" id="KW-0808">Transferase</keyword>